<evidence type="ECO:0000313" key="17">
    <source>
        <dbReference type="EMBL" id="XBV86837.1"/>
    </source>
</evidence>
<keyword evidence="3" id="KW-1003">Cell membrane</keyword>
<feature type="domain" description="Polysaccharide chain length determinant N-terminal" evidence="15">
    <location>
        <begin position="8"/>
        <end position="87"/>
    </location>
</feature>
<sequence>MEERTQQDINLGILWSELWRRLVWIVGLSIVLALIVWLWSRAQPRVYEASATVISTNTQAPGGLLNGSVLRTQPLPNGATQLQDQDGLLGSAFVEAQPLPSAALTQAVQSTELLLPLVRTVQADPTLPATERTRLVKQLRRELQAQQLKTIQLDTTAGGGLYTLSARASTAAAAKRLADLGSQALLNWDVAQDLQRFKRAQAALEVQLSQIDARLASTALPQEERQALVTRRTINQQNLAQITILASTTPGGLSLLSSAVEPAQPVAPRPLRNALLTGMLTLLLGLSVVALRVALKQTVNLEEDLLGLHVPTLSVLRRVKRRERQARGMVQAARQAGFTEALGFLRVNLMSLWQDQPHPVLMVSSTAPGEGKSTLTAALADNIATGGGRVLIIDADLRRGSQMEIWQQLGLSGTWHQLSGEGGARTTQEALRQPEHVQVLSVRERVDLLPSGPGLLDSLNVFNRADLAAALQRWRQHYDLVLIDSPPLLALADGMVLGASADAVLLVAEQGHTPLTAIRTALRQGERSGANIIGCVINKSRLRQGAVYHYMPKPSTRLVQPT</sequence>
<evidence type="ECO:0000256" key="9">
    <source>
        <dbReference type="ARBA" id="ARBA00022840"/>
    </source>
</evidence>
<feature type="transmembrane region" description="Helical" evidence="14">
    <location>
        <begin position="22"/>
        <end position="40"/>
    </location>
</feature>
<protein>
    <submittedName>
        <fullName evidence="17">AAA family ATPase</fullName>
    </submittedName>
</protein>
<keyword evidence="4" id="KW-0997">Cell inner membrane</keyword>
<comment type="similarity">
    <text evidence="2">Belongs to the etk/wzc family.</text>
</comment>
<evidence type="ECO:0000256" key="1">
    <source>
        <dbReference type="ARBA" id="ARBA00004429"/>
    </source>
</evidence>
<keyword evidence="9" id="KW-0067">ATP-binding</keyword>
<dbReference type="RefSeq" id="WP_350244921.1">
    <property type="nucleotide sequence ID" value="NZ_CP158299.1"/>
</dbReference>
<dbReference type="KEGG" id="dsc:ABOD76_11155"/>
<feature type="domain" description="AAA" evidence="16">
    <location>
        <begin position="366"/>
        <end position="511"/>
    </location>
</feature>
<keyword evidence="8" id="KW-0418">Kinase</keyword>
<evidence type="ECO:0000256" key="13">
    <source>
        <dbReference type="ARBA" id="ARBA00053015"/>
    </source>
</evidence>
<dbReference type="InterPro" id="IPR025669">
    <property type="entry name" value="AAA_dom"/>
</dbReference>
<dbReference type="CDD" id="cd05387">
    <property type="entry name" value="BY-kinase"/>
    <property type="match status" value="1"/>
</dbReference>
<keyword evidence="11 14" id="KW-0472">Membrane</keyword>
<evidence type="ECO:0000256" key="7">
    <source>
        <dbReference type="ARBA" id="ARBA00022741"/>
    </source>
</evidence>
<dbReference type="EMBL" id="CP158299">
    <property type="protein sequence ID" value="XBV86837.1"/>
    <property type="molecule type" value="Genomic_DNA"/>
</dbReference>
<gene>
    <name evidence="17" type="ORF">ABOD76_11155</name>
</gene>
<keyword evidence="6 14" id="KW-0812">Transmembrane</keyword>
<dbReference type="InterPro" id="IPR050445">
    <property type="entry name" value="Bact_polysacc_biosynth/exp"/>
</dbReference>
<accession>A0AAU7UF88</accession>
<evidence type="ECO:0000256" key="8">
    <source>
        <dbReference type="ARBA" id="ARBA00022777"/>
    </source>
</evidence>
<evidence type="ECO:0000256" key="6">
    <source>
        <dbReference type="ARBA" id="ARBA00022692"/>
    </source>
</evidence>
<dbReference type="GO" id="GO:0005886">
    <property type="term" value="C:plasma membrane"/>
    <property type="evidence" value="ECO:0007669"/>
    <property type="project" value="UniProtKB-SubCell"/>
</dbReference>
<dbReference type="PANTHER" id="PTHR32309">
    <property type="entry name" value="TYROSINE-PROTEIN KINASE"/>
    <property type="match status" value="1"/>
</dbReference>
<name>A0AAU7UF88_9DEIO</name>
<evidence type="ECO:0000256" key="3">
    <source>
        <dbReference type="ARBA" id="ARBA00022475"/>
    </source>
</evidence>
<evidence type="ECO:0000256" key="12">
    <source>
        <dbReference type="ARBA" id="ARBA00023137"/>
    </source>
</evidence>
<keyword evidence="12" id="KW-0829">Tyrosine-protein kinase</keyword>
<proteinExistence type="inferred from homology"/>
<keyword evidence="10 14" id="KW-1133">Transmembrane helix</keyword>
<reference evidence="17" key="1">
    <citation type="submission" date="2024-06" db="EMBL/GenBank/DDBJ databases">
        <title>Draft Genome Sequence of Deinococcus sonorensis Type Strain KR-87, a Biofilm Producing Representative of the Genus Deinococcus.</title>
        <authorList>
            <person name="Boren L.S."/>
            <person name="Grosso R.A."/>
            <person name="Hugenberg-Cox A.N."/>
            <person name="Hill J.T.E."/>
            <person name="Albert C.M."/>
            <person name="Tuohy J.M."/>
        </authorList>
    </citation>
    <scope>NUCLEOTIDE SEQUENCE</scope>
    <source>
        <strain evidence="17">KR-87</strain>
    </source>
</reference>
<evidence type="ECO:0000256" key="5">
    <source>
        <dbReference type="ARBA" id="ARBA00022679"/>
    </source>
</evidence>
<keyword evidence="5" id="KW-0808">Transferase</keyword>
<dbReference type="AlphaFoldDB" id="A0AAU7UF88"/>
<dbReference type="InterPro" id="IPR005702">
    <property type="entry name" value="Wzc-like_C"/>
</dbReference>
<dbReference type="PANTHER" id="PTHR32309:SF31">
    <property type="entry name" value="CAPSULAR EXOPOLYSACCHARIDE FAMILY"/>
    <property type="match status" value="1"/>
</dbReference>
<evidence type="ECO:0000256" key="14">
    <source>
        <dbReference type="SAM" id="Phobius"/>
    </source>
</evidence>
<evidence type="ECO:0000256" key="2">
    <source>
        <dbReference type="ARBA" id="ARBA00008883"/>
    </source>
</evidence>
<evidence type="ECO:0000259" key="15">
    <source>
        <dbReference type="Pfam" id="PF02706"/>
    </source>
</evidence>
<evidence type="ECO:0000256" key="4">
    <source>
        <dbReference type="ARBA" id="ARBA00022519"/>
    </source>
</evidence>
<evidence type="ECO:0000259" key="16">
    <source>
        <dbReference type="Pfam" id="PF13614"/>
    </source>
</evidence>
<dbReference type="Gene3D" id="3.40.50.300">
    <property type="entry name" value="P-loop containing nucleotide triphosphate hydrolases"/>
    <property type="match status" value="1"/>
</dbReference>
<dbReference type="Pfam" id="PF02706">
    <property type="entry name" value="Wzz"/>
    <property type="match status" value="1"/>
</dbReference>
<evidence type="ECO:0000256" key="10">
    <source>
        <dbReference type="ARBA" id="ARBA00022989"/>
    </source>
</evidence>
<dbReference type="SUPFAM" id="SSF52540">
    <property type="entry name" value="P-loop containing nucleoside triphosphate hydrolases"/>
    <property type="match status" value="1"/>
</dbReference>
<organism evidence="17">
    <name type="scientific">Deinococcus sonorensis KR-87</name>
    <dbReference type="NCBI Taxonomy" id="694439"/>
    <lineage>
        <taxon>Bacteria</taxon>
        <taxon>Thermotogati</taxon>
        <taxon>Deinococcota</taxon>
        <taxon>Deinococci</taxon>
        <taxon>Deinococcales</taxon>
        <taxon>Deinococcaceae</taxon>
        <taxon>Deinococcus</taxon>
    </lineage>
</organism>
<dbReference type="Pfam" id="PF13614">
    <property type="entry name" value="AAA_31"/>
    <property type="match status" value="1"/>
</dbReference>
<keyword evidence="7" id="KW-0547">Nucleotide-binding</keyword>
<comment type="subcellular location">
    <subcellularLocation>
        <location evidence="1">Cell inner membrane</location>
        <topology evidence="1">Multi-pass membrane protein</topology>
    </subcellularLocation>
</comment>
<dbReference type="InterPro" id="IPR027417">
    <property type="entry name" value="P-loop_NTPase"/>
</dbReference>
<comment type="catalytic activity">
    <reaction evidence="13">
        <text>L-tyrosyl-[protein] + ATP = O-phospho-L-tyrosyl-[protein] + ADP + H(+)</text>
        <dbReference type="Rhea" id="RHEA:10596"/>
        <dbReference type="Rhea" id="RHEA-COMP:10136"/>
        <dbReference type="Rhea" id="RHEA-COMP:20101"/>
        <dbReference type="ChEBI" id="CHEBI:15378"/>
        <dbReference type="ChEBI" id="CHEBI:30616"/>
        <dbReference type="ChEBI" id="CHEBI:46858"/>
        <dbReference type="ChEBI" id="CHEBI:61978"/>
        <dbReference type="ChEBI" id="CHEBI:456216"/>
    </reaction>
</comment>
<evidence type="ECO:0000256" key="11">
    <source>
        <dbReference type="ARBA" id="ARBA00023136"/>
    </source>
</evidence>
<dbReference type="InterPro" id="IPR003856">
    <property type="entry name" value="LPS_length_determ_N"/>
</dbReference>